<dbReference type="GO" id="GO:0005829">
    <property type="term" value="C:cytosol"/>
    <property type="evidence" value="ECO:0007669"/>
    <property type="project" value="TreeGrafter"/>
</dbReference>
<comment type="catalytic activity">
    <reaction evidence="1 11 14">
        <text>(2R)-3-phosphoglycerate + ATP = (2R)-3-phospho-glyceroyl phosphate + ADP</text>
        <dbReference type="Rhea" id="RHEA:14801"/>
        <dbReference type="ChEBI" id="CHEBI:30616"/>
        <dbReference type="ChEBI" id="CHEBI:57604"/>
        <dbReference type="ChEBI" id="CHEBI:58272"/>
        <dbReference type="ChEBI" id="CHEBI:456216"/>
        <dbReference type="EC" id="2.7.2.3"/>
    </reaction>
</comment>
<dbReference type="GO" id="GO:0005524">
    <property type="term" value="F:ATP binding"/>
    <property type="evidence" value="ECO:0007669"/>
    <property type="project" value="UniProtKB-KW"/>
</dbReference>
<evidence type="ECO:0000256" key="11">
    <source>
        <dbReference type="HAMAP-Rule" id="MF_00145"/>
    </source>
</evidence>
<dbReference type="GO" id="GO:0004618">
    <property type="term" value="F:phosphoglycerate kinase activity"/>
    <property type="evidence" value="ECO:0007669"/>
    <property type="project" value="UniProtKB-UniRule"/>
</dbReference>
<reference evidence="15 16" key="2">
    <citation type="submission" date="2011-10" db="EMBL/GenBank/DDBJ databases">
        <title>The Genome Sequence of Simonsiella muelleri ATCC 29453.</title>
        <authorList>
            <consortium name="The Broad Institute Genome Sequencing Platform"/>
            <consortium name="The Broad Institute Genome Sequencing Center for Infectious Disease"/>
            <person name="Earl A."/>
            <person name="Ward D."/>
            <person name="Feldgarden M."/>
            <person name="Gevers D."/>
            <person name="Izard J."/>
            <person name="Baranova O.V."/>
            <person name="Blanton J.M."/>
            <person name="Tanner A.C."/>
            <person name="Dewhirst F."/>
            <person name="Young S.K."/>
            <person name="Zeng Q."/>
            <person name="Gargeya S."/>
            <person name="Fitzgerald M."/>
            <person name="Haas B."/>
            <person name="Abouelleil A."/>
            <person name="Alvarado L."/>
            <person name="Arachchi H.M."/>
            <person name="Berlin A."/>
            <person name="Brown A."/>
            <person name="Chapman S.B."/>
            <person name="Chen Z."/>
            <person name="Dunbar C."/>
            <person name="Freedman E."/>
            <person name="Gearin G."/>
            <person name="Goldberg J."/>
            <person name="Griggs A."/>
            <person name="Gujja S."/>
            <person name="Heiman D."/>
            <person name="Howarth C."/>
            <person name="Larson L."/>
            <person name="Lui A."/>
            <person name="MacDonald P.J.P."/>
            <person name="Montmayeur A."/>
            <person name="Murphy C."/>
            <person name="Neiman D."/>
            <person name="Pearson M."/>
            <person name="Priest M."/>
            <person name="Roberts A."/>
            <person name="Saif S."/>
            <person name="Shea T."/>
            <person name="Shenoy N."/>
            <person name="Sisk P."/>
            <person name="Stolte C."/>
            <person name="Sykes S."/>
            <person name="Wortman J."/>
            <person name="Nusbaum C."/>
            <person name="Birren B."/>
        </authorList>
    </citation>
    <scope>NUCLEOTIDE SEQUENCE [LARGE SCALE GENOMIC DNA]</scope>
    <source>
        <strain evidence="15 16">ATCC 29453</strain>
    </source>
</reference>
<dbReference type="Pfam" id="PF00162">
    <property type="entry name" value="PGK"/>
    <property type="match status" value="1"/>
</dbReference>
<feature type="binding site" evidence="11">
    <location>
        <position position="114"/>
    </location>
    <ligand>
        <name>substrate</name>
    </ligand>
</feature>
<dbReference type="InterPro" id="IPR001576">
    <property type="entry name" value="Phosphoglycerate_kinase"/>
</dbReference>
<keyword evidence="9 11" id="KW-0418">Kinase</keyword>
<feature type="binding site" evidence="11 12">
    <location>
        <begin position="21"/>
        <end position="23"/>
    </location>
    <ligand>
        <name>substrate</name>
    </ligand>
</feature>
<dbReference type="Proteomes" id="UP000017813">
    <property type="component" value="Unassembled WGS sequence"/>
</dbReference>
<comment type="subunit">
    <text evidence="4 11">Monomer.</text>
</comment>
<evidence type="ECO:0000256" key="9">
    <source>
        <dbReference type="ARBA" id="ARBA00022777"/>
    </source>
</evidence>
<keyword evidence="11" id="KW-0324">Glycolysis</keyword>
<gene>
    <name evidence="11" type="primary">pgk</name>
    <name evidence="15" type="ORF">HMPREF9021_00431</name>
</gene>
<feature type="binding site" evidence="11">
    <location>
        <position position="147"/>
    </location>
    <ligand>
        <name>substrate</name>
    </ligand>
</feature>
<keyword evidence="6 11" id="KW-0963">Cytoplasm</keyword>
<dbReference type="PANTHER" id="PTHR11406">
    <property type="entry name" value="PHOSPHOGLYCERATE KINASE"/>
    <property type="match status" value="1"/>
</dbReference>
<dbReference type="GO" id="GO:0043531">
    <property type="term" value="F:ADP binding"/>
    <property type="evidence" value="ECO:0007669"/>
    <property type="project" value="TreeGrafter"/>
</dbReference>
<dbReference type="HOGENOM" id="CLU_025427_0_2_4"/>
<accession>V9HE61</accession>
<feature type="binding site" evidence="12">
    <location>
        <position position="147"/>
    </location>
    <ligand>
        <name>(2R)-3-phosphoglycerate</name>
        <dbReference type="ChEBI" id="CHEBI:58272"/>
    </ligand>
</feature>
<dbReference type="KEGG" id="smur:BWP33_00430"/>
<protein>
    <recommendedName>
        <fullName evidence="5 11">Phosphoglycerate kinase</fullName>
        <ecNumber evidence="5 11">2.7.2.3</ecNumber>
    </recommendedName>
</protein>
<comment type="pathway">
    <text evidence="11">Carbohydrate degradation; glycolysis; pyruvate from D-glyceraldehyde 3-phosphate: step 2/5.</text>
</comment>
<evidence type="ECO:0000256" key="14">
    <source>
        <dbReference type="RuleBase" id="RU000532"/>
    </source>
</evidence>
<evidence type="ECO:0000313" key="16">
    <source>
        <dbReference type="Proteomes" id="UP000017813"/>
    </source>
</evidence>
<comment type="subcellular location">
    <subcellularLocation>
        <location evidence="2 11">Cytoplasm</location>
    </subcellularLocation>
</comment>
<evidence type="ECO:0000256" key="8">
    <source>
        <dbReference type="ARBA" id="ARBA00022741"/>
    </source>
</evidence>
<dbReference type="OrthoDB" id="9808460at2"/>
<dbReference type="FunFam" id="3.40.50.1260:FF:000001">
    <property type="entry name" value="Phosphoglycerate kinase"/>
    <property type="match status" value="1"/>
</dbReference>
<dbReference type="EC" id="2.7.2.3" evidence="5 11"/>
<evidence type="ECO:0000256" key="2">
    <source>
        <dbReference type="ARBA" id="ARBA00004496"/>
    </source>
</evidence>
<feature type="binding site" evidence="11 13">
    <location>
        <position position="198"/>
    </location>
    <ligand>
        <name>ATP</name>
        <dbReference type="ChEBI" id="CHEBI:30616"/>
    </ligand>
</feature>
<keyword evidence="10 11" id="KW-0067">ATP-binding</keyword>
<dbReference type="Gene3D" id="3.40.50.1260">
    <property type="entry name" value="Phosphoglycerate kinase, N-terminal domain"/>
    <property type="match status" value="2"/>
</dbReference>
<sequence length="392" mass="40980">MSFLKLTDQNVNGKTVLIRADLNVPFQDGKISDDTRVRASLASIRYCLDNGAGVIVMSHLGRPTEGEFKPEDDVMPVAKHLGELLGKEVSVLNDWQGTQPEIKAGEVVMLQNVRINKGEKKNNVELGKAYASLCDIFVNDAFGTAHRAEASTEAVAAAAPVACAGILMAGELDALGKALKQPARPLVAIVAGSKVSTKLTILESLADKVDNLIVGGGIANTFLLAQGKPIGKSLAEADLVDEAKKIMDKMAQKGGVVPLPVDVVTAKEFAQNAKAETKSIDDVAADDMILDIGTQSAQQLAEILKNAGTIVWNGPVGVFEFDQFAGGTKVLAKAIAESEGFSIAGGGDTLAAIAKFGVTDQIGYISTGGGAFLEFLEGKELSAVAALEKFAK</sequence>
<dbReference type="InterPro" id="IPR015824">
    <property type="entry name" value="Phosphoglycerate_kinase_N"/>
</dbReference>
<dbReference type="FunFam" id="3.40.50.1260:FF:000002">
    <property type="entry name" value="Phosphoglycerate kinase"/>
    <property type="match status" value="1"/>
</dbReference>
<feature type="binding site" evidence="11">
    <location>
        <position position="36"/>
    </location>
    <ligand>
        <name>substrate</name>
    </ligand>
</feature>
<evidence type="ECO:0000256" key="10">
    <source>
        <dbReference type="ARBA" id="ARBA00022840"/>
    </source>
</evidence>
<evidence type="ECO:0000256" key="3">
    <source>
        <dbReference type="ARBA" id="ARBA00008982"/>
    </source>
</evidence>
<comment type="caution">
    <text evidence="15">The sequence shown here is derived from an EMBL/GenBank/DDBJ whole genome shotgun (WGS) entry which is preliminary data.</text>
</comment>
<dbReference type="eggNOG" id="COG0126">
    <property type="taxonomic scope" value="Bacteria"/>
</dbReference>
<dbReference type="AlphaFoldDB" id="V9HE61"/>
<feature type="binding site" evidence="11 12">
    <location>
        <begin position="59"/>
        <end position="62"/>
    </location>
    <ligand>
        <name>substrate</name>
    </ligand>
</feature>
<evidence type="ECO:0000256" key="7">
    <source>
        <dbReference type="ARBA" id="ARBA00022679"/>
    </source>
</evidence>
<keyword evidence="7 11" id="KW-0808">Transferase</keyword>
<reference evidence="15 16" key="1">
    <citation type="submission" date="2010-03" db="EMBL/GenBank/DDBJ databases">
        <authorList>
            <consortium name="The Broad Institute Genome Sequencing Platform"/>
            <person name="Ward D."/>
            <person name="Earl A."/>
            <person name="Feldgarden M."/>
            <person name="Gevers D."/>
            <person name="Young S."/>
            <person name="Zeng Q."/>
            <person name="Koehrsen M."/>
            <person name="Alvarado L."/>
            <person name="Berlin A.M."/>
            <person name="Borenstein D."/>
            <person name="Chapman S.B."/>
            <person name="Chen Z."/>
            <person name="Engels R."/>
            <person name="Freedman E."/>
            <person name="Gellesch M."/>
            <person name="Goldberg J."/>
            <person name="Griggs A."/>
            <person name="Gujja S."/>
            <person name="Heilman E.R."/>
            <person name="Heiman D.I."/>
            <person name="Hepburn T.A."/>
            <person name="Howarth C."/>
            <person name="Jen D."/>
            <person name="Larson L."/>
            <person name="Mehta T."/>
            <person name="Park D."/>
            <person name="Pearson M."/>
            <person name="Richards J."/>
            <person name="Roberts A."/>
            <person name="Saif S."/>
            <person name="Shea T.D."/>
            <person name="Shenoy N."/>
            <person name="Sisk P."/>
            <person name="Stolte C."/>
            <person name="Sykes S.N."/>
            <person name="Walk T."/>
            <person name="White J."/>
            <person name="Yandava C."/>
            <person name="Izard J."/>
            <person name="Baranova O.V."/>
            <person name="Blanton J.M."/>
            <person name="Tanner A.C."/>
            <person name="Dewhirst F."/>
            <person name="Haas B."/>
            <person name="Nusbaum C."/>
            <person name="Birren B."/>
        </authorList>
    </citation>
    <scope>NUCLEOTIDE SEQUENCE [LARGE SCALE GENOMIC DNA]</scope>
    <source>
        <strain evidence="15 16">ATCC 29453</strain>
    </source>
</reference>
<dbReference type="SUPFAM" id="SSF53748">
    <property type="entry name" value="Phosphoglycerate kinase"/>
    <property type="match status" value="1"/>
</dbReference>
<dbReference type="RefSeq" id="WP_002642649.1">
    <property type="nucleotide sequence ID" value="NZ_CP019448.1"/>
</dbReference>
<evidence type="ECO:0000313" key="15">
    <source>
        <dbReference type="EMBL" id="EFG32026.1"/>
    </source>
</evidence>
<comment type="similarity">
    <text evidence="3 11 14">Belongs to the phosphoglycerate kinase family.</text>
</comment>
<dbReference type="PRINTS" id="PR00477">
    <property type="entry name" value="PHGLYCKINASE"/>
</dbReference>
<keyword evidence="8 11" id="KW-0547">Nucleotide-binding</keyword>
<dbReference type="PROSITE" id="PS00111">
    <property type="entry name" value="PGLYCERATE_KINASE"/>
    <property type="match status" value="1"/>
</dbReference>
<evidence type="ECO:0000256" key="12">
    <source>
        <dbReference type="PIRSR" id="PIRSR000724-1"/>
    </source>
</evidence>
<dbReference type="HAMAP" id="MF_00145">
    <property type="entry name" value="Phosphoglyc_kinase"/>
    <property type="match status" value="1"/>
</dbReference>
<comment type="caution">
    <text evidence="11">Lacks conserved residue(s) required for the propagation of feature annotation.</text>
</comment>
<evidence type="ECO:0000256" key="13">
    <source>
        <dbReference type="PIRSR" id="PIRSR000724-2"/>
    </source>
</evidence>
<name>V9HE61_9NEIS</name>
<evidence type="ECO:0000256" key="4">
    <source>
        <dbReference type="ARBA" id="ARBA00011245"/>
    </source>
</evidence>
<dbReference type="STRING" id="641147.HMPREF9021_00431"/>
<evidence type="ECO:0000256" key="1">
    <source>
        <dbReference type="ARBA" id="ARBA00000642"/>
    </source>
</evidence>
<dbReference type="GO" id="GO:0006096">
    <property type="term" value="P:glycolytic process"/>
    <property type="evidence" value="ECO:0007669"/>
    <property type="project" value="UniProtKB-UniRule"/>
</dbReference>
<dbReference type="InterPro" id="IPR036043">
    <property type="entry name" value="Phosphoglycerate_kinase_sf"/>
</dbReference>
<dbReference type="GO" id="GO:0006094">
    <property type="term" value="P:gluconeogenesis"/>
    <property type="evidence" value="ECO:0007669"/>
    <property type="project" value="TreeGrafter"/>
</dbReference>
<feature type="binding site" evidence="12">
    <location>
        <position position="36"/>
    </location>
    <ligand>
        <name>(2R)-3-phosphoglycerate</name>
        <dbReference type="ChEBI" id="CHEBI:58272"/>
    </ligand>
</feature>
<feature type="binding site" evidence="11 13">
    <location>
        <begin position="346"/>
        <end position="349"/>
    </location>
    <ligand>
        <name>ATP</name>
        <dbReference type="ChEBI" id="CHEBI:30616"/>
    </ligand>
</feature>
<dbReference type="PIRSF" id="PIRSF000724">
    <property type="entry name" value="Pgk"/>
    <property type="match status" value="1"/>
</dbReference>
<evidence type="ECO:0000256" key="5">
    <source>
        <dbReference type="ARBA" id="ARBA00013061"/>
    </source>
</evidence>
<dbReference type="EMBL" id="ADCY02000051">
    <property type="protein sequence ID" value="EFG32026.1"/>
    <property type="molecule type" value="Genomic_DNA"/>
</dbReference>
<organism evidence="15 16">
    <name type="scientific">Simonsiella muelleri ATCC 29453</name>
    <dbReference type="NCBI Taxonomy" id="641147"/>
    <lineage>
        <taxon>Bacteria</taxon>
        <taxon>Pseudomonadati</taxon>
        <taxon>Pseudomonadota</taxon>
        <taxon>Betaproteobacteria</taxon>
        <taxon>Neisseriales</taxon>
        <taxon>Neisseriaceae</taxon>
        <taxon>Simonsiella</taxon>
    </lineage>
</organism>
<keyword evidence="16" id="KW-1185">Reference proteome</keyword>
<dbReference type="PANTHER" id="PTHR11406:SF23">
    <property type="entry name" value="PHOSPHOGLYCERATE KINASE 1, CHLOROPLASTIC-RELATED"/>
    <property type="match status" value="1"/>
</dbReference>
<feature type="binding site" evidence="12">
    <location>
        <position position="114"/>
    </location>
    <ligand>
        <name>(2R)-3-phosphoglycerate</name>
        <dbReference type="ChEBI" id="CHEBI:58272"/>
    </ligand>
</feature>
<dbReference type="InterPro" id="IPR015911">
    <property type="entry name" value="Phosphoglycerate_kinase_CS"/>
</dbReference>
<feature type="binding site" evidence="11 13">
    <location>
        <position position="320"/>
    </location>
    <ligand>
        <name>ATP</name>
        <dbReference type="ChEBI" id="CHEBI:30616"/>
    </ligand>
</feature>
<evidence type="ECO:0000256" key="6">
    <source>
        <dbReference type="ARBA" id="ARBA00022490"/>
    </source>
</evidence>
<proteinExistence type="inferred from homology"/>
<dbReference type="UniPathway" id="UPA00109">
    <property type="reaction ID" value="UER00185"/>
</dbReference>